<dbReference type="EMBL" id="JAVHUL010000018">
    <property type="protein sequence ID" value="MDQ7917559.1"/>
    <property type="molecule type" value="Genomic_DNA"/>
</dbReference>
<feature type="chain" id="PRO_5045291241" evidence="1">
    <location>
        <begin position="24"/>
        <end position="412"/>
    </location>
</feature>
<protein>
    <submittedName>
        <fullName evidence="2">Carboxypeptidase-like regulatory domain-containing protein</fullName>
    </submittedName>
</protein>
<organism evidence="2 3">
    <name type="scientific">Mesonia profundi</name>
    <dbReference type="NCBI Taxonomy" id="3070998"/>
    <lineage>
        <taxon>Bacteria</taxon>
        <taxon>Pseudomonadati</taxon>
        <taxon>Bacteroidota</taxon>
        <taxon>Flavobacteriia</taxon>
        <taxon>Flavobacteriales</taxon>
        <taxon>Flavobacteriaceae</taxon>
        <taxon>Mesonia</taxon>
    </lineage>
</organism>
<comment type="caution">
    <text evidence="2">The sequence shown here is derived from an EMBL/GenBank/DDBJ whole genome shotgun (WGS) entry which is preliminary data.</text>
</comment>
<keyword evidence="3" id="KW-1185">Reference proteome</keyword>
<keyword evidence="1" id="KW-0732">Signal</keyword>
<evidence type="ECO:0000256" key="1">
    <source>
        <dbReference type="SAM" id="SignalP"/>
    </source>
</evidence>
<dbReference type="Pfam" id="PF13715">
    <property type="entry name" value="CarbopepD_reg_2"/>
    <property type="match status" value="1"/>
</dbReference>
<dbReference type="Proteomes" id="UP001230915">
    <property type="component" value="Unassembled WGS sequence"/>
</dbReference>
<proteinExistence type="predicted"/>
<gene>
    <name evidence="2" type="ORF">RBU60_08230</name>
</gene>
<dbReference type="Gene3D" id="2.60.40.1120">
    <property type="entry name" value="Carboxypeptidase-like, regulatory domain"/>
    <property type="match status" value="1"/>
</dbReference>
<reference evidence="2 3" key="1">
    <citation type="submission" date="2023-08" db="EMBL/GenBank/DDBJ databases">
        <title>Mesonia sp. MT50, isolated from deep-sea sediment of the Mariana Trench.</title>
        <authorList>
            <person name="Fu H."/>
        </authorList>
    </citation>
    <scope>NUCLEOTIDE SEQUENCE [LARGE SCALE GENOMIC DNA]</scope>
    <source>
        <strain evidence="2 3">MT50</strain>
    </source>
</reference>
<evidence type="ECO:0000313" key="2">
    <source>
        <dbReference type="EMBL" id="MDQ7917559.1"/>
    </source>
</evidence>
<sequence>MKTKLYFPRIAILFFLISLSISAQEKYTSYKGLVINQQTEEPVVSAKVEVENHDFSTVTNNEGEFTLKIPADLTNAIITTSYLGYESKSLHLRNFDQERTLIQLIESSEKLSEINLYQVKDAKSLVKECFSKRGENYINHSVVMSGFYRETIQKGRRNVSLSEAVIKIHKESYTSNRRDKISILKARKSTDYSRLDTLALKLRGGPYSSLYLDVMEYPEFLFEDEQLSDYSFTLENPTSINNRYVHQVSFEENSKGNAWYNGTLYIDAATLTLLKADYNLTIENRKLASRMFVVKKPGSVKVYPEKIQYHVNYFEKDGKWYYGHSNAMLEFVVNWKKKLFNSRFTLTNEMIVTKREEVENKKFIKANYIKPSIVMADDVSGFRDKNFWGASNIIEPEKSIQNAIEKIKANLD</sequence>
<evidence type="ECO:0000313" key="3">
    <source>
        <dbReference type="Proteomes" id="UP001230915"/>
    </source>
</evidence>
<dbReference type="RefSeq" id="WP_308864335.1">
    <property type="nucleotide sequence ID" value="NZ_JAVHUL010000018.1"/>
</dbReference>
<accession>A0ABU1A3Y1</accession>
<feature type="signal peptide" evidence="1">
    <location>
        <begin position="1"/>
        <end position="23"/>
    </location>
</feature>
<name>A0ABU1A3Y1_9FLAO</name>
<dbReference type="InterPro" id="IPR008969">
    <property type="entry name" value="CarboxyPept-like_regulatory"/>
</dbReference>
<dbReference type="SUPFAM" id="SSF49464">
    <property type="entry name" value="Carboxypeptidase regulatory domain-like"/>
    <property type="match status" value="1"/>
</dbReference>